<dbReference type="SUPFAM" id="SSF69695">
    <property type="entry name" value="SRP19"/>
    <property type="match status" value="1"/>
</dbReference>
<comment type="subcellular location">
    <subcellularLocation>
        <location evidence="1">Cytoplasm</location>
    </subcellularLocation>
</comment>
<dbReference type="Gene3D" id="3.30.56.30">
    <property type="entry name" value="Signal recognition particle, SRP19-like subunit"/>
    <property type="match status" value="1"/>
</dbReference>
<keyword evidence="2" id="KW-0963">Cytoplasm</keyword>
<dbReference type="GO" id="GO:0006617">
    <property type="term" value="P:SRP-dependent cotranslational protein targeting to membrane, signal sequence recognition"/>
    <property type="evidence" value="ECO:0007669"/>
    <property type="project" value="TreeGrafter"/>
</dbReference>
<name>A0A2P6NGM1_9EUKA</name>
<comment type="caution">
    <text evidence="5">The sequence shown here is derived from an EMBL/GenBank/DDBJ whole genome shotgun (WGS) entry which is preliminary data.</text>
</comment>
<evidence type="ECO:0000313" key="6">
    <source>
        <dbReference type="Proteomes" id="UP000241769"/>
    </source>
</evidence>
<dbReference type="InterPro" id="IPR002778">
    <property type="entry name" value="Signal_recog_particle_SRP19"/>
</dbReference>
<dbReference type="Proteomes" id="UP000241769">
    <property type="component" value="Unassembled WGS sequence"/>
</dbReference>
<organism evidence="5 6">
    <name type="scientific">Planoprotostelium fungivorum</name>
    <dbReference type="NCBI Taxonomy" id="1890364"/>
    <lineage>
        <taxon>Eukaryota</taxon>
        <taxon>Amoebozoa</taxon>
        <taxon>Evosea</taxon>
        <taxon>Variosea</taxon>
        <taxon>Cavosteliida</taxon>
        <taxon>Cavosteliaceae</taxon>
        <taxon>Planoprotostelium</taxon>
    </lineage>
</organism>
<dbReference type="PANTHER" id="PTHR17453:SF0">
    <property type="entry name" value="SIGNAL RECOGNITION PARTICLE 19 KDA PROTEIN"/>
    <property type="match status" value="1"/>
</dbReference>
<dbReference type="EMBL" id="MDYQ01000089">
    <property type="protein sequence ID" value="PRP83105.1"/>
    <property type="molecule type" value="Genomic_DNA"/>
</dbReference>
<evidence type="ECO:0008006" key="7">
    <source>
        <dbReference type="Google" id="ProtNLM"/>
    </source>
</evidence>
<keyword evidence="6" id="KW-1185">Reference proteome</keyword>
<evidence type="ECO:0000256" key="3">
    <source>
        <dbReference type="ARBA" id="ARBA00023135"/>
    </source>
</evidence>
<proteinExistence type="predicted"/>
<keyword evidence="3" id="KW-0733">Signal recognition particle</keyword>
<evidence type="ECO:0000256" key="1">
    <source>
        <dbReference type="ARBA" id="ARBA00004496"/>
    </source>
</evidence>
<protein>
    <recommendedName>
        <fullName evidence="7">Signal recognition particle 19 kDa protein</fullName>
    </recommendedName>
</protein>
<dbReference type="OrthoDB" id="2190947at2759"/>
<accession>A0A2P6NGM1</accession>
<dbReference type="GO" id="GO:0005786">
    <property type="term" value="C:signal recognition particle, endoplasmic reticulum targeting"/>
    <property type="evidence" value="ECO:0007669"/>
    <property type="project" value="UniProtKB-KW"/>
</dbReference>
<reference evidence="5 6" key="1">
    <citation type="journal article" date="2018" name="Genome Biol. Evol.">
        <title>Multiple Roots of Fruiting Body Formation in Amoebozoa.</title>
        <authorList>
            <person name="Hillmann F."/>
            <person name="Forbes G."/>
            <person name="Novohradska S."/>
            <person name="Ferling I."/>
            <person name="Riege K."/>
            <person name="Groth M."/>
            <person name="Westermann M."/>
            <person name="Marz M."/>
            <person name="Spaller T."/>
            <person name="Winckler T."/>
            <person name="Schaap P."/>
            <person name="Glockner G."/>
        </authorList>
    </citation>
    <scope>NUCLEOTIDE SEQUENCE [LARGE SCALE GENOMIC DNA]</scope>
    <source>
        <strain evidence="5 6">Jena</strain>
    </source>
</reference>
<dbReference type="Pfam" id="PF01922">
    <property type="entry name" value="SRP19"/>
    <property type="match status" value="1"/>
</dbReference>
<dbReference type="STRING" id="1890364.A0A2P6NGM1"/>
<dbReference type="InterPro" id="IPR036521">
    <property type="entry name" value="SRP19-like_sf"/>
</dbReference>
<dbReference type="PANTHER" id="PTHR17453">
    <property type="entry name" value="SIGNAL RECOGNITION PARTICLE 19 KD PROTEIN"/>
    <property type="match status" value="1"/>
</dbReference>
<evidence type="ECO:0000313" key="5">
    <source>
        <dbReference type="EMBL" id="PRP83105.1"/>
    </source>
</evidence>
<sequence length="128" mass="14508">MSDKKKEPSPTGKKTIYPVYINSKKKISEGRRIAVAKCCENPSPMEIHDVCKHLGFKVEMQADKAYSRDATQRGRVIVHLKDASGKLIDPTVENKGDILEKVASLIPKLQSRSSTDNNHDRCRWQEEE</sequence>
<evidence type="ECO:0000256" key="2">
    <source>
        <dbReference type="ARBA" id="ARBA00022490"/>
    </source>
</evidence>
<dbReference type="InParanoid" id="A0A2P6NGM1"/>
<dbReference type="GO" id="GO:0008312">
    <property type="term" value="F:7S RNA binding"/>
    <property type="evidence" value="ECO:0007669"/>
    <property type="project" value="InterPro"/>
</dbReference>
<keyword evidence="4" id="KW-0687">Ribonucleoprotein</keyword>
<gene>
    <name evidence="5" type="ORF">PROFUN_09784</name>
</gene>
<dbReference type="AlphaFoldDB" id="A0A2P6NGM1"/>
<evidence type="ECO:0000256" key="4">
    <source>
        <dbReference type="ARBA" id="ARBA00023274"/>
    </source>
</evidence>